<reference evidence="2" key="1">
    <citation type="journal article" date="2022" name="Mol. Ecol. Resour.">
        <title>The genomes of chicory, endive, great burdock and yacon provide insights into Asteraceae palaeo-polyploidization history and plant inulin production.</title>
        <authorList>
            <person name="Fan W."/>
            <person name="Wang S."/>
            <person name="Wang H."/>
            <person name="Wang A."/>
            <person name="Jiang F."/>
            <person name="Liu H."/>
            <person name="Zhao H."/>
            <person name="Xu D."/>
            <person name="Zhang Y."/>
        </authorList>
    </citation>
    <scope>NUCLEOTIDE SEQUENCE [LARGE SCALE GENOMIC DNA]</scope>
    <source>
        <strain evidence="2">cv. Yunnan</strain>
    </source>
</reference>
<gene>
    <name evidence="1" type="ORF">L1987_51721</name>
</gene>
<comment type="caution">
    <text evidence="1">The sequence shown here is derived from an EMBL/GenBank/DDBJ whole genome shotgun (WGS) entry which is preliminary data.</text>
</comment>
<organism evidence="1 2">
    <name type="scientific">Smallanthus sonchifolius</name>
    <dbReference type="NCBI Taxonomy" id="185202"/>
    <lineage>
        <taxon>Eukaryota</taxon>
        <taxon>Viridiplantae</taxon>
        <taxon>Streptophyta</taxon>
        <taxon>Embryophyta</taxon>
        <taxon>Tracheophyta</taxon>
        <taxon>Spermatophyta</taxon>
        <taxon>Magnoliopsida</taxon>
        <taxon>eudicotyledons</taxon>
        <taxon>Gunneridae</taxon>
        <taxon>Pentapetalae</taxon>
        <taxon>asterids</taxon>
        <taxon>campanulids</taxon>
        <taxon>Asterales</taxon>
        <taxon>Asteraceae</taxon>
        <taxon>Asteroideae</taxon>
        <taxon>Heliantheae alliance</taxon>
        <taxon>Millerieae</taxon>
        <taxon>Smallanthus</taxon>
    </lineage>
</organism>
<dbReference type="EMBL" id="CM042034">
    <property type="protein sequence ID" value="KAI3761309.1"/>
    <property type="molecule type" value="Genomic_DNA"/>
</dbReference>
<dbReference type="Proteomes" id="UP001056120">
    <property type="component" value="Linkage Group LG17"/>
</dbReference>
<proteinExistence type="predicted"/>
<protein>
    <submittedName>
        <fullName evidence="1">Uncharacterized protein</fullName>
    </submittedName>
</protein>
<accession>A0ACB9EQT4</accession>
<evidence type="ECO:0000313" key="1">
    <source>
        <dbReference type="EMBL" id="KAI3761309.1"/>
    </source>
</evidence>
<name>A0ACB9EQT4_9ASTR</name>
<reference evidence="1 2" key="2">
    <citation type="journal article" date="2022" name="Mol. Ecol. Resour.">
        <title>The genomes of chicory, endive, great burdock and yacon provide insights into Asteraceae paleo-polyploidization history and plant inulin production.</title>
        <authorList>
            <person name="Fan W."/>
            <person name="Wang S."/>
            <person name="Wang H."/>
            <person name="Wang A."/>
            <person name="Jiang F."/>
            <person name="Liu H."/>
            <person name="Zhao H."/>
            <person name="Xu D."/>
            <person name="Zhang Y."/>
        </authorList>
    </citation>
    <scope>NUCLEOTIDE SEQUENCE [LARGE SCALE GENOMIC DNA]</scope>
    <source>
        <strain evidence="2">cv. Yunnan</strain>
        <tissue evidence="1">Leaves</tissue>
    </source>
</reference>
<keyword evidence="2" id="KW-1185">Reference proteome</keyword>
<sequence>MGWWNDYVCNSASSVDSSYFHTLSSACQASHFVNLADLSPDSQQLLLNLDSVKEPSSYQEAANHPAWQEAKTKEFNALERNQTWEKAGIDFNETFSPDVKMTTIRSLIAVATKRQWGLYQLDVKNAFLHGDLDEDIYMLPPPGMPLSSPDHIKDLGTLNYFLGIEVLKSPSGLIMTQRKFVKDLLIEFSTDDVSSVSYPLLLHLQLKLNEGQVLDDPLAYHRLVGKLNYLTHTRPDLAFAVQFLSQFMSDPRVPHWDAA</sequence>
<evidence type="ECO:0000313" key="2">
    <source>
        <dbReference type="Proteomes" id="UP001056120"/>
    </source>
</evidence>